<protein>
    <recommendedName>
        <fullName evidence="8">Propionate 3-nitronate monooxygenase</fullName>
    </recommendedName>
</protein>
<dbReference type="RefSeq" id="WP_272144990.1">
    <property type="nucleotide sequence ID" value="NZ_JAQNDM010000002.1"/>
</dbReference>
<evidence type="ECO:0000256" key="6">
    <source>
        <dbReference type="ARBA" id="ARBA00023002"/>
    </source>
</evidence>
<dbReference type="EMBL" id="JAQNDM010000002">
    <property type="protein sequence ID" value="MDC0714371.1"/>
    <property type="molecule type" value="Genomic_DNA"/>
</dbReference>
<organism evidence="10 11">
    <name type="scientific">Stigmatella ashevillensis</name>
    <dbReference type="NCBI Taxonomy" id="2995309"/>
    <lineage>
        <taxon>Bacteria</taxon>
        <taxon>Pseudomonadati</taxon>
        <taxon>Myxococcota</taxon>
        <taxon>Myxococcia</taxon>
        <taxon>Myxococcales</taxon>
        <taxon>Cystobacterineae</taxon>
        <taxon>Archangiaceae</taxon>
        <taxon>Stigmatella</taxon>
    </lineage>
</organism>
<dbReference type="Proteomes" id="UP001221838">
    <property type="component" value="Unassembled WGS sequence"/>
</dbReference>
<keyword evidence="6" id="KW-0560">Oxidoreductase</keyword>
<comment type="similarity">
    <text evidence="2">Belongs to the nitronate monooxygenase family. NMO class I subfamily.</text>
</comment>
<evidence type="ECO:0000256" key="8">
    <source>
        <dbReference type="ARBA" id="ARBA00031155"/>
    </source>
</evidence>
<reference evidence="10 11" key="1">
    <citation type="submission" date="2022-11" db="EMBL/GenBank/DDBJ databases">
        <title>Minimal conservation of predation-associated metabolite biosynthetic gene clusters underscores biosynthetic potential of Myxococcota including descriptions for ten novel species: Archangium lansinium sp. nov., Myxococcus landrumus sp. nov., Nannocystis bai.</title>
        <authorList>
            <person name="Ahearne A."/>
            <person name="Stevens C."/>
            <person name="Dowd S."/>
        </authorList>
    </citation>
    <scope>NUCLEOTIDE SEQUENCE [LARGE SCALE GENOMIC DNA]</scope>
    <source>
        <strain evidence="10 11">NCWAL01</strain>
    </source>
</reference>
<evidence type="ECO:0000256" key="9">
    <source>
        <dbReference type="ARBA" id="ARBA00049401"/>
    </source>
</evidence>
<evidence type="ECO:0000256" key="3">
    <source>
        <dbReference type="ARBA" id="ARBA00022575"/>
    </source>
</evidence>
<sequence>MTAWPDRRIQELFGISLPIIQAPMAGVTTPQMVIAVSEAGGLGSLPCALLSLEQAREALDTLRQGTSRPINLNFFCHLPPQADAARESAWRARLAPYYVEQGLDPEAPVPASNRRPFDSAFCELVEEYRPQVVSFHFGLPEQALLDRVRAAGAKVISSATTVSEARWLEAHGCDAIIAMGWEAGGHRGSFLTDNMATQVGTFALVPQVADAVKIPVIAAGGIADARGIVAAFALGASAVQMGTAYLFCPEARVAPPHLQALKTAADDGTALTNVFTGRPARGIVNRLMRDLGLMSPLAPAFPLAGGALAPLRNPSAPAGPGDFIPLWSGQAARLGRELPAGQLTRLLASEALAKLSPGGADR</sequence>
<dbReference type="SUPFAM" id="SSF51412">
    <property type="entry name" value="Inosine monophosphate dehydrogenase (IMPDH)"/>
    <property type="match status" value="1"/>
</dbReference>
<dbReference type="InterPro" id="IPR004136">
    <property type="entry name" value="NMO"/>
</dbReference>
<dbReference type="InterPro" id="IPR013785">
    <property type="entry name" value="Aldolase_TIM"/>
</dbReference>
<dbReference type="CDD" id="cd04730">
    <property type="entry name" value="NPD_like"/>
    <property type="match status" value="1"/>
</dbReference>
<dbReference type="PANTHER" id="PTHR42747">
    <property type="entry name" value="NITRONATE MONOOXYGENASE-RELATED"/>
    <property type="match status" value="1"/>
</dbReference>
<evidence type="ECO:0000256" key="4">
    <source>
        <dbReference type="ARBA" id="ARBA00022630"/>
    </source>
</evidence>
<gene>
    <name evidence="10" type="ORF">POL68_38305</name>
</gene>
<dbReference type="GO" id="GO:0004497">
    <property type="term" value="F:monooxygenase activity"/>
    <property type="evidence" value="ECO:0007669"/>
    <property type="project" value="UniProtKB-KW"/>
</dbReference>
<evidence type="ECO:0000256" key="5">
    <source>
        <dbReference type="ARBA" id="ARBA00022643"/>
    </source>
</evidence>
<dbReference type="Pfam" id="PF03060">
    <property type="entry name" value="NMO"/>
    <property type="match status" value="1"/>
</dbReference>
<evidence type="ECO:0000256" key="7">
    <source>
        <dbReference type="ARBA" id="ARBA00023033"/>
    </source>
</evidence>
<evidence type="ECO:0000256" key="1">
    <source>
        <dbReference type="ARBA" id="ARBA00001917"/>
    </source>
</evidence>
<evidence type="ECO:0000256" key="2">
    <source>
        <dbReference type="ARBA" id="ARBA00009881"/>
    </source>
</evidence>
<comment type="caution">
    <text evidence="10">The sequence shown here is derived from an EMBL/GenBank/DDBJ whole genome shotgun (WGS) entry which is preliminary data.</text>
</comment>
<accession>A0ABT5DL24</accession>
<comment type="cofactor">
    <cofactor evidence="1">
        <name>FMN</name>
        <dbReference type="ChEBI" id="CHEBI:58210"/>
    </cofactor>
</comment>
<comment type="catalytic activity">
    <reaction evidence="9">
        <text>3 propionate 3-nitronate + 3 O2 + H2O = 3 3-oxopropanoate + 2 nitrate + nitrite + H2O2 + 3 H(+)</text>
        <dbReference type="Rhea" id="RHEA:57332"/>
        <dbReference type="ChEBI" id="CHEBI:15377"/>
        <dbReference type="ChEBI" id="CHEBI:15378"/>
        <dbReference type="ChEBI" id="CHEBI:15379"/>
        <dbReference type="ChEBI" id="CHEBI:16240"/>
        <dbReference type="ChEBI" id="CHEBI:16301"/>
        <dbReference type="ChEBI" id="CHEBI:17632"/>
        <dbReference type="ChEBI" id="CHEBI:33190"/>
        <dbReference type="ChEBI" id="CHEBI:136067"/>
    </reaction>
</comment>
<keyword evidence="3" id="KW-0216">Detoxification</keyword>
<evidence type="ECO:0000313" key="11">
    <source>
        <dbReference type="Proteomes" id="UP001221838"/>
    </source>
</evidence>
<dbReference type="Gene3D" id="3.20.20.70">
    <property type="entry name" value="Aldolase class I"/>
    <property type="match status" value="1"/>
</dbReference>
<keyword evidence="4" id="KW-0285">Flavoprotein</keyword>
<name>A0ABT5DL24_9BACT</name>
<proteinExistence type="inferred from homology"/>
<evidence type="ECO:0000313" key="10">
    <source>
        <dbReference type="EMBL" id="MDC0714371.1"/>
    </source>
</evidence>
<dbReference type="PANTHER" id="PTHR42747:SF3">
    <property type="entry name" value="NITRONATE MONOOXYGENASE-RELATED"/>
    <property type="match status" value="1"/>
</dbReference>
<keyword evidence="5" id="KW-0288">FMN</keyword>
<keyword evidence="11" id="KW-1185">Reference proteome</keyword>
<keyword evidence="7 10" id="KW-0503">Monooxygenase</keyword>